<dbReference type="GO" id="GO:0000139">
    <property type="term" value="C:Golgi membrane"/>
    <property type="evidence" value="ECO:0007669"/>
    <property type="project" value="UniProtKB-SubCell"/>
</dbReference>
<comment type="caution">
    <text evidence="4">Lacks conserved residue(s) required for the propagation of feature annotation.</text>
</comment>
<keyword evidence="6" id="KW-0732">Signal</keyword>
<evidence type="ECO:0000256" key="1">
    <source>
        <dbReference type="ARBA" id="ARBA00004323"/>
    </source>
</evidence>
<dbReference type="PROSITE" id="PS01186">
    <property type="entry name" value="EGF_2"/>
    <property type="match status" value="2"/>
</dbReference>
<dbReference type="InterPro" id="IPR004263">
    <property type="entry name" value="Exostosin"/>
</dbReference>
<dbReference type="InterPro" id="IPR000742">
    <property type="entry name" value="EGF"/>
</dbReference>
<evidence type="ECO:0000313" key="9">
    <source>
        <dbReference type="Proteomes" id="UP000613740"/>
    </source>
</evidence>
<accession>A0A835VTB8</accession>
<dbReference type="PROSITE" id="PS50026">
    <property type="entry name" value="EGF_3"/>
    <property type="match status" value="1"/>
</dbReference>
<protein>
    <recommendedName>
        <fullName evidence="7">EGF-like domain-containing protein</fullName>
    </recommendedName>
</protein>
<dbReference type="OrthoDB" id="1924787at2759"/>
<feature type="domain" description="EGF-like" evidence="7">
    <location>
        <begin position="157"/>
        <end position="194"/>
    </location>
</feature>
<keyword evidence="3" id="KW-0333">Golgi apparatus</keyword>
<comment type="subcellular location">
    <subcellularLocation>
        <location evidence="1">Golgi apparatus membrane</location>
        <topology evidence="1">Single-pass type II membrane protein</topology>
    </subcellularLocation>
</comment>
<name>A0A835VTB8_9CHLO</name>
<feature type="region of interest" description="Disordered" evidence="5">
    <location>
        <begin position="73"/>
        <end position="92"/>
    </location>
</feature>
<dbReference type="PROSITE" id="PS00022">
    <property type="entry name" value="EGF_1"/>
    <property type="match status" value="1"/>
</dbReference>
<reference evidence="8" key="1">
    <citation type="journal article" date="2020" name="bioRxiv">
        <title>Comparative genomics of Chlamydomonas.</title>
        <authorList>
            <person name="Craig R.J."/>
            <person name="Hasan A.R."/>
            <person name="Ness R.W."/>
            <person name="Keightley P.D."/>
        </authorList>
    </citation>
    <scope>NUCLEOTIDE SEQUENCE</scope>
    <source>
        <strain evidence="8">CCAP 11/173</strain>
    </source>
</reference>
<dbReference type="EMBL" id="JAEHOD010000121">
    <property type="protein sequence ID" value="KAG2424754.1"/>
    <property type="molecule type" value="Genomic_DNA"/>
</dbReference>
<dbReference type="PANTHER" id="PTHR11062">
    <property type="entry name" value="EXOSTOSIN HEPARAN SULFATE GLYCOSYLTRANSFERASE -RELATED"/>
    <property type="match status" value="1"/>
</dbReference>
<feature type="disulfide bond" evidence="4">
    <location>
        <begin position="184"/>
        <end position="193"/>
    </location>
</feature>
<dbReference type="Proteomes" id="UP000613740">
    <property type="component" value="Unassembled WGS sequence"/>
</dbReference>
<evidence type="ECO:0000256" key="2">
    <source>
        <dbReference type="ARBA" id="ARBA00010271"/>
    </source>
</evidence>
<proteinExistence type="inferred from homology"/>
<evidence type="ECO:0000256" key="3">
    <source>
        <dbReference type="ARBA" id="ARBA00023034"/>
    </source>
</evidence>
<evidence type="ECO:0000256" key="6">
    <source>
        <dbReference type="SAM" id="SignalP"/>
    </source>
</evidence>
<evidence type="ECO:0000313" key="8">
    <source>
        <dbReference type="EMBL" id="KAG2424754.1"/>
    </source>
</evidence>
<dbReference type="Pfam" id="PF23106">
    <property type="entry name" value="EGF_Teneurin"/>
    <property type="match status" value="1"/>
</dbReference>
<sequence>MSHWRAASGLGPLLLAVALLLHGVGQALFTDEEVLMYREMDERLSSAADSQPLLTGSMLSTVLVGPEHTFGGAAAAAGGRSSSSSGGGGGGRSLLQAAGGAAAATTTTAAATTGGGGSSALPPLPTTAAEHCQLTTGSWCGPYFKQTPTPRPAPPRGNKDCPSTQWGPCNGVGQCQYDYGLCYCPAGWGGPDCSQPRKRPCWRMGEDKRDEGWHKYPEWSHSRCAGLCDDDDSMCYCPPETKFGRQLAPAGSAPGTPPLKIGRPMYWCQPSTDKDGAKVSWGAVRYEDLYGPNGWCNGEVPSFHCPCRHDGMIGMACNIPVEQFCPNQCSGRGECDQGFCRCHKGWYGHDCSRLRAGLPYSEEPDYLTSKPWLEPAVSPPVAAEDPPKAAPTRKRPYIYVYDVKPDYSSDILQYRIERAHCNYRQFEYANASNWIHYNAYALESVLHEVMLSSEHRTFDPEEADFFYVPIMWSCLFDVYGWNPIPRWPSDVHGPRPYAAAMMQKLTAEWLNATFPYWNRRAGGAAGRDHIWLTATDEGACMVWRQVWPGIMLSHWGRTDFPHKPNTQYHADNYGHSIIHKEHDGEWLKDTSEAHPCFDPKKDLVVPAFKRSSHFARSPYMGAAQPDRDIFAFFRGDLRLAPGQDPDCKYSRCIRQTLFNLSLSENWKDKYNIMFGDTRHVHGDYSWLLSRSVFCFVLPGDGWSPRLEDAILHGCIPVIIMDDVQVVFESILDVPSFSIRVAQKDMRNVINVLKAVSEEKIKTMQANLAKVWMRYRWLGVKMADKDAEEVAAAHRAQNGGVARPNPGGQFAASRQDDAFSTLMQWLYARIPEVTGKSIA</sequence>
<feature type="compositionally biased region" description="Low complexity" evidence="5">
    <location>
        <begin position="73"/>
        <end position="84"/>
    </location>
</feature>
<keyword evidence="4" id="KW-1015">Disulfide bond</keyword>
<dbReference type="FunFam" id="2.10.25.10:FF:000026">
    <property type="entry name" value="Teneurin transmembrane protein 2"/>
    <property type="match status" value="1"/>
</dbReference>
<dbReference type="Pfam" id="PF03016">
    <property type="entry name" value="Exostosin_GT47"/>
    <property type="match status" value="1"/>
</dbReference>
<organism evidence="8 9">
    <name type="scientific">Chlamydomonas schloesseri</name>
    <dbReference type="NCBI Taxonomy" id="2026947"/>
    <lineage>
        <taxon>Eukaryota</taxon>
        <taxon>Viridiplantae</taxon>
        <taxon>Chlorophyta</taxon>
        <taxon>core chlorophytes</taxon>
        <taxon>Chlorophyceae</taxon>
        <taxon>CS clade</taxon>
        <taxon>Chlamydomonadales</taxon>
        <taxon>Chlamydomonadaceae</taxon>
        <taxon>Chlamydomonas</taxon>
    </lineage>
</organism>
<evidence type="ECO:0000256" key="5">
    <source>
        <dbReference type="SAM" id="MobiDB-lite"/>
    </source>
</evidence>
<dbReference type="PANTHER" id="PTHR11062:SF268">
    <property type="entry name" value="FAMILY PROTEIN, PUTATIVE, EXPRESSED-RELATED"/>
    <property type="match status" value="1"/>
</dbReference>
<comment type="caution">
    <text evidence="8">The sequence shown here is derived from an EMBL/GenBank/DDBJ whole genome shotgun (WGS) entry which is preliminary data.</text>
</comment>
<keyword evidence="9" id="KW-1185">Reference proteome</keyword>
<evidence type="ECO:0000259" key="7">
    <source>
        <dbReference type="PROSITE" id="PS50026"/>
    </source>
</evidence>
<dbReference type="GO" id="GO:0016757">
    <property type="term" value="F:glycosyltransferase activity"/>
    <property type="evidence" value="ECO:0007669"/>
    <property type="project" value="InterPro"/>
</dbReference>
<feature type="signal peptide" evidence="6">
    <location>
        <begin position="1"/>
        <end position="27"/>
    </location>
</feature>
<keyword evidence="4" id="KW-0245">EGF-like domain</keyword>
<feature type="chain" id="PRO_5032634114" description="EGF-like domain-containing protein" evidence="6">
    <location>
        <begin position="28"/>
        <end position="838"/>
    </location>
</feature>
<gene>
    <name evidence="8" type="ORF">HYH02_015136</name>
</gene>
<dbReference type="Gene3D" id="2.10.25.10">
    <property type="entry name" value="Laminin"/>
    <property type="match status" value="1"/>
</dbReference>
<evidence type="ECO:0000256" key="4">
    <source>
        <dbReference type="PROSITE-ProRule" id="PRU00076"/>
    </source>
</evidence>
<comment type="similarity">
    <text evidence="2">Belongs to the glycosyltransferase 47 family.</text>
</comment>
<dbReference type="AlphaFoldDB" id="A0A835VTB8"/>
<dbReference type="InterPro" id="IPR040911">
    <property type="entry name" value="Exostosin_GT47"/>
</dbReference>